<gene>
    <name evidence="8" type="ORF">RT717_22740</name>
</gene>
<evidence type="ECO:0000256" key="2">
    <source>
        <dbReference type="ARBA" id="ARBA00022649"/>
    </source>
</evidence>
<evidence type="ECO:0000256" key="6">
    <source>
        <dbReference type="ARBA" id="ARBA00022884"/>
    </source>
</evidence>
<comment type="similarity">
    <text evidence="1">Belongs to the HicA mRNA interferase family.</text>
</comment>
<accession>A0ABZ0ILJ5</accession>
<keyword evidence="5" id="KW-0378">Hydrolase</keyword>
<dbReference type="InterPro" id="IPR012933">
    <property type="entry name" value="HicA_mRNA_interferase"/>
</dbReference>
<dbReference type="EMBL" id="CP136051">
    <property type="protein sequence ID" value="WOK05897.1"/>
    <property type="molecule type" value="Genomic_DNA"/>
</dbReference>
<evidence type="ECO:0000313" key="9">
    <source>
        <dbReference type="Proteomes" id="UP001302349"/>
    </source>
</evidence>
<evidence type="ECO:0000256" key="5">
    <source>
        <dbReference type="ARBA" id="ARBA00022801"/>
    </source>
</evidence>
<keyword evidence="9" id="KW-1185">Reference proteome</keyword>
<evidence type="ECO:0000256" key="3">
    <source>
        <dbReference type="ARBA" id="ARBA00022722"/>
    </source>
</evidence>
<dbReference type="InterPro" id="IPR038570">
    <property type="entry name" value="HicA_sf"/>
</dbReference>
<name>A0ABZ0ILJ5_9BACT</name>
<keyword evidence="2" id="KW-1277">Toxin-antitoxin system</keyword>
<dbReference type="RefSeq" id="WP_317488644.1">
    <property type="nucleotide sequence ID" value="NZ_CP136051.1"/>
</dbReference>
<proteinExistence type="inferred from homology"/>
<evidence type="ECO:0000313" key="8">
    <source>
        <dbReference type="EMBL" id="WOK05897.1"/>
    </source>
</evidence>
<evidence type="ECO:0000256" key="7">
    <source>
        <dbReference type="ARBA" id="ARBA00023016"/>
    </source>
</evidence>
<keyword evidence="6" id="KW-0694">RNA-binding</keyword>
<reference evidence="8 9" key="1">
    <citation type="journal article" date="2023" name="Microbiol. Resour. Announc.">
        <title>Complete Genome Sequence of Imperialibacter roseus strain P4T.</title>
        <authorList>
            <person name="Tizabi D.R."/>
            <person name="Bachvaroff T."/>
            <person name="Hill R.T."/>
        </authorList>
    </citation>
    <scope>NUCLEOTIDE SEQUENCE [LARGE SCALE GENOMIC DNA]</scope>
    <source>
        <strain evidence="8 9">P4T</strain>
    </source>
</reference>
<keyword evidence="7" id="KW-0346">Stress response</keyword>
<evidence type="ECO:0000256" key="4">
    <source>
        <dbReference type="ARBA" id="ARBA00022759"/>
    </source>
</evidence>
<protein>
    <submittedName>
        <fullName evidence="8">Type II toxin-antitoxin system HicA family toxin</fullName>
    </submittedName>
</protein>
<dbReference type="Pfam" id="PF07927">
    <property type="entry name" value="HicA_toxin"/>
    <property type="match status" value="1"/>
</dbReference>
<sequence length="75" mass="8667">MGKLSGFKYREIVKMLKKLGFSFHRQAAGSHEIWWNESTGRFTTIPNHPGDMPEGTLRAILKQCDITPEEFLKMK</sequence>
<organism evidence="8 9">
    <name type="scientific">Imperialibacter roseus</name>
    <dbReference type="NCBI Taxonomy" id="1324217"/>
    <lineage>
        <taxon>Bacteria</taxon>
        <taxon>Pseudomonadati</taxon>
        <taxon>Bacteroidota</taxon>
        <taxon>Cytophagia</taxon>
        <taxon>Cytophagales</taxon>
        <taxon>Flammeovirgaceae</taxon>
        <taxon>Imperialibacter</taxon>
    </lineage>
</organism>
<dbReference type="SUPFAM" id="SSF54786">
    <property type="entry name" value="YcfA/nrd intein domain"/>
    <property type="match status" value="1"/>
</dbReference>
<dbReference type="Proteomes" id="UP001302349">
    <property type="component" value="Chromosome"/>
</dbReference>
<dbReference type="Gene3D" id="3.30.920.30">
    <property type="entry name" value="Hypothetical protein"/>
    <property type="match status" value="1"/>
</dbReference>
<keyword evidence="3" id="KW-0540">Nuclease</keyword>
<keyword evidence="4" id="KW-0255">Endonuclease</keyword>
<evidence type="ECO:0000256" key="1">
    <source>
        <dbReference type="ARBA" id="ARBA00006620"/>
    </source>
</evidence>